<keyword evidence="1" id="KW-1133">Transmembrane helix</keyword>
<keyword evidence="1" id="KW-0812">Transmembrane</keyword>
<feature type="transmembrane region" description="Helical" evidence="1">
    <location>
        <begin position="78"/>
        <end position="100"/>
    </location>
</feature>
<sequence>MLLVALPVAASGRLPARLATHWDAGSGRPDGSMPLWAAALFPALVWAVLTAVVALALRRAGTGGDNTGGSSGGSGSGSGGAIPGWAVATLGFGGVVLLGGQASIVRANLDHADWHDADPVTGWVVGTLVVAVTVGAIGFLAARRAPRQAAPPAGTPSLELPAGQRLVWLAQTSNPWLQAVAAVTGILAVAVTIAVLSGLADAPVALAATPFALACVLVLGCSSVQARVTERGLDVTFGPLGWPGRHWPLEDIESARTEERTPAQVGGWGYRLSGQGTTVMLRAGECLVIRTVRGKDFAVSVDDAGHAAALLNSLGARHTR</sequence>
<evidence type="ECO:0000259" key="2">
    <source>
        <dbReference type="Pfam" id="PF07853"/>
    </source>
</evidence>
<dbReference type="Proteomes" id="UP000649259">
    <property type="component" value="Unassembled WGS sequence"/>
</dbReference>
<dbReference type="InterPro" id="IPR012867">
    <property type="entry name" value="DUF1648"/>
</dbReference>
<reference evidence="4" key="1">
    <citation type="submission" date="2023-07" db="EMBL/GenBank/DDBJ databases">
        <title>Whole genome shotgun sequence of Streptomyces cacaoi subsp. asoensis NBRC 13813.</title>
        <authorList>
            <person name="Komaki H."/>
            <person name="Tamura T."/>
        </authorList>
    </citation>
    <scope>NUCLEOTIDE SEQUENCE [LARGE SCALE GENOMIC DNA]</scope>
    <source>
        <strain evidence="4">NBRC 13813</strain>
    </source>
</reference>
<evidence type="ECO:0000256" key="1">
    <source>
        <dbReference type="SAM" id="Phobius"/>
    </source>
</evidence>
<evidence type="ECO:0000313" key="4">
    <source>
        <dbReference type="Proteomes" id="UP000649259"/>
    </source>
</evidence>
<organism evidence="3 4">
    <name type="scientific">Streptomyces asoensis</name>
    <dbReference type="NCBI Taxonomy" id="249586"/>
    <lineage>
        <taxon>Bacteria</taxon>
        <taxon>Bacillati</taxon>
        <taxon>Actinomycetota</taxon>
        <taxon>Actinomycetes</taxon>
        <taxon>Kitasatosporales</taxon>
        <taxon>Streptomycetaceae</taxon>
        <taxon>Streptomyces</taxon>
    </lineage>
</organism>
<feature type="domain" description="DUF1648" evidence="2">
    <location>
        <begin position="3"/>
        <end position="44"/>
    </location>
</feature>
<comment type="caution">
    <text evidence="3">The sequence shown here is derived from an EMBL/GenBank/DDBJ whole genome shotgun (WGS) entry which is preliminary data.</text>
</comment>
<keyword evidence="1" id="KW-0472">Membrane</keyword>
<accession>A0ABQ3SCV0</accession>
<keyword evidence="4" id="KW-1185">Reference proteome</keyword>
<dbReference type="EMBL" id="BNEB01000006">
    <property type="protein sequence ID" value="GHI65954.1"/>
    <property type="molecule type" value="Genomic_DNA"/>
</dbReference>
<feature type="transmembrane region" description="Helical" evidence="1">
    <location>
        <begin position="202"/>
        <end position="221"/>
    </location>
</feature>
<evidence type="ECO:0000313" key="3">
    <source>
        <dbReference type="EMBL" id="GHI65954.1"/>
    </source>
</evidence>
<feature type="transmembrane region" description="Helical" evidence="1">
    <location>
        <begin position="34"/>
        <end position="57"/>
    </location>
</feature>
<gene>
    <name evidence="3" type="ORF">Saso_76040</name>
</gene>
<protein>
    <recommendedName>
        <fullName evidence="2">DUF1648 domain-containing protein</fullName>
    </recommendedName>
</protein>
<name>A0ABQ3SCV0_9ACTN</name>
<dbReference type="Pfam" id="PF07853">
    <property type="entry name" value="DUF1648"/>
    <property type="match status" value="1"/>
</dbReference>
<feature type="transmembrane region" description="Helical" evidence="1">
    <location>
        <begin position="175"/>
        <end position="196"/>
    </location>
</feature>
<proteinExistence type="predicted"/>
<feature type="transmembrane region" description="Helical" evidence="1">
    <location>
        <begin position="120"/>
        <end position="142"/>
    </location>
</feature>